<dbReference type="PROSITE" id="PS01162">
    <property type="entry name" value="QOR_ZETA_CRYSTAL"/>
    <property type="match status" value="1"/>
</dbReference>
<accession>A0A815SDD2</accession>
<dbReference type="Pfam" id="PF08240">
    <property type="entry name" value="ADH_N"/>
    <property type="match status" value="1"/>
</dbReference>
<evidence type="ECO:0000256" key="1">
    <source>
        <dbReference type="ARBA" id="ARBA00004496"/>
    </source>
</evidence>
<comment type="caution">
    <text evidence="10">The sequence shown here is derived from an EMBL/GenBank/DDBJ whole genome shotgun (WGS) entry which is preliminary data.</text>
</comment>
<dbReference type="SUPFAM" id="SSF50129">
    <property type="entry name" value="GroES-like"/>
    <property type="match status" value="1"/>
</dbReference>
<feature type="domain" description="Enoyl reductase (ER)" evidence="8">
    <location>
        <begin position="10"/>
        <end position="322"/>
    </location>
</feature>
<dbReference type="EMBL" id="CAJOBE010009688">
    <property type="protein sequence ID" value="CAF4090748.1"/>
    <property type="molecule type" value="Genomic_DNA"/>
</dbReference>
<sequence>MRAILVEEFGDANVCQLAEDVPIPEVKPREVLIRVHAAGVNPVDTYIRSGTYSRRPNLPYIPGADCAGVIERVGDDVTKFEVGDRVFTVKTVTGAYAEYCVAHCDSVFSLPSNISFEEGSALGTPYFTAYRALVIKGHAKPNETVLIHGASGGVGIAAVQLAKSLGLRVIGTASTEQGLQAVHNQGADLVFNHKQEGYLKDIANTSTNNGGVDLIIEMLANVNLNNDLQLLRSHVGRVVVVGNRGTIDINPRLLMMKETSVYGVSLFSSSEDEIQMINAYLQFGLKNGILKPLLGQTYPLEQAAQAHTDVVFNSGACGRLTLKI</sequence>
<dbReference type="EMBL" id="CAJOAX010000147">
    <property type="protein sequence ID" value="CAF3522419.1"/>
    <property type="molecule type" value="Genomic_DNA"/>
</dbReference>
<evidence type="ECO:0000313" key="13">
    <source>
        <dbReference type="Proteomes" id="UP000663889"/>
    </source>
</evidence>
<comment type="subcellular location">
    <subcellularLocation>
        <location evidence="1">Cytoplasm</location>
    </subcellularLocation>
</comment>
<dbReference type="InterPro" id="IPR051603">
    <property type="entry name" value="Zinc-ADH_QOR/CCCR"/>
</dbReference>
<dbReference type="GO" id="GO:0003960">
    <property type="term" value="F:quinone reductase (NADPH) activity"/>
    <property type="evidence" value="ECO:0007669"/>
    <property type="project" value="TreeGrafter"/>
</dbReference>
<dbReference type="Proteomes" id="UP000663823">
    <property type="component" value="Unassembled WGS sequence"/>
</dbReference>
<dbReference type="InterPro" id="IPR011032">
    <property type="entry name" value="GroES-like_sf"/>
</dbReference>
<keyword evidence="6" id="KW-0694">RNA-binding</keyword>
<organism evidence="10 13">
    <name type="scientific">Rotaria sordida</name>
    <dbReference type="NCBI Taxonomy" id="392033"/>
    <lineage>
        <taxon>Eukaryota</taxon>
        <taxon>Metazoa</taxon>
        <taxon>Spiralia</taxon>
        <taxon>Gnathifera</taxon>
        <taxon>Rotifera</taxon>
        <taxon>Eurotatoria</taxon>
        <taxon>Bdelloidea</taxon>
        <taxon>Philodinida</taxon>
        <taxon>Philodinidae</taxon>
        <taxon>Rotaria</taxon>
    </lineage>
</organism>
<keyword evidence="7" id="KW-0007">Acetylation</keyword>
<evidence type="ECO:0000256" key="5">
    <source>
        <dbReference type="ARBA" id="ARBA00022857"/>
    </source>
</evidence>
<comment type="similarity">
    <text evidence="2">Belongs to the zinc-containing alcohol dehydrogenase family. Quinone oxidoreductase subfamily.</text>
</comment>
<evidence type="ECO:0000313" key="11">
    <source>
        <dbReference type="EMBL" id="CAF3522419.1"/>
    </source>
</evidence>
<comment type="subunit">
    <text evidence="3">Homotetramer.</text>
</comment>
<evidence type="ECO:0000256" key="2">
    <source>
        <dbReference type="ARBA" id="ARBA00010371"/>
    </source>
</evidence>
<dbReference type="GO" id="GO:0008270">
    <property type="term" value="F:zinc ion binding"/>
    <property type="evidence" value="ECO:0007669"/>
    <property type="project" value="InterPro"/>
</dbReference>
<dbReference type="EMBL" id="CAJNOO010003518">
    <property type="protein sequence ID" value="CAF1341190.1"/>
    <property type="molecule type" value="Genomic_DNA"/>
</dbReference>
<dbReference type="InterPro" id="IPR002364">
    <property type="entry name" value="Quin_OxRdtase/zeta-crystal_CS"/>
</dbReference>
<dbReference type="OrthoDB" id="3941538at2759"/>
<gene>
    <name evidence="12" type="ORF">FNK824_LOCUS30880</name>
    <name evidence="11" type="ORF">OTI717_LOCUS2877</name>
    <name evidence="9" type="ORF">RFH988_LOCUS31791</name>
    <name evidence="10" type="ORF">SEV965_LOCUS35588</name>
</gene>
<dbReference type="FunFam" id="3.40.50.720:FF:000244">
    <property type="entry name" value="quinone oxidoreductase"/>
    <property type="match status" value="1"/>
</dbReference>
<protein>
    <recommendedName>
        <fullName evidence="8">Enoyl reductase (ER) domain-containing protein</fullName>
    </recommendedName>
</protein>
<proteinExistence type="inferred from homology"/>
<dbReference type="Proteomes" id="UP000663882">
    <property type="component" value="Unassembled WGS sequence"/>
</dbReference>
<dbReference type="InterPro" id="IPR020843">
    <property type="entry name" value="ER"/>
</dbReference>
<name>A0A815SDD2_9BILA</name>
<evidence type="ECO:0000256" key="3">
    <source>
        <dbReference type="ARBA" id="ARBA00011881"/>
    </source>
</evidence>
<dbReference type="Gene3D" id="3.90.180.10">
    <property type="entry name" value="Medium-chain alcohol dehydrogenases, catalytic domain"/>
    <property type="match status" value="1"/>
</dbReference>
<dbReference type="PANTHER" id="PTHR44154:SF1">
    <property type="entry name" value="QUINONE OXIDOREDUCTASE"/>
    <property type="match status" value="1"/>
</dbReference>
<evidence type="ECO:0000256" key="7">
    <source>
        <dbReference type="ARBA" id="ARBA00022990"/>
    </source>
</evidence>
<dbReference type="PANTHER" id="PTHR44154">
    <property type="entry name" value="QUINONE OXIDOREDUCTASE"/>
    <property type="match status" value="1"/>
</dbReference>
<dbReference type="GO" id="GO:0003730">
    <property type="term" value="F:mRNA 3'-UTR binding"/>
    <property type="evidence" value="ECO:0007669"/>
    <property type="project" value="TreeGrafter"/>
</dbReference>
<dbReference type="CDD" id="cd08253">
    <property type="entry name" value="zeta_crystallin"/>
    <property type="match status" value="1"/>
</dbReference>
<evidence type="ECO:0000259" key="8">
    <source>
        <dbReference type="SMART" id="SM00829"/>
    </source>
</evidence>
<dbReference type="InterPro" id="IPR013154">
    <property type="entry name" value="ADH-like_N"/>
</dbReference>
<keyword evidence="5" id="KW-0521">NADP</keyword>
<evidence type="ECO:0000256" key="4">
    <source>
        <dbReference type="ARBA" id="ARBA00022490"/>
    </source>
</evidence>
<dbReference type="InterPro" id="IPR036291">
    <property type="entry name" value="NAD(P)-bd_dom_sf"/>
</dbReference>
<dbReference type="SUPFAM" id="SSF51735">
    <property type="entry name" value="NAD(P)-binding Rossmann-fold domains"/>
    <property type="match status" value="1"/>
</dbReference>
<keyword evidence="4" id="KW-0963">Cytoplasm</keyword>
<evidence type="ECO:0000256" key="6">
    <source>
        <dbReference type="ARBA" id="ARBA00022884"/>
    </source>
</evidence>
<evidence type="ECO:0000313" key="10">
    <source>
        <dbReference type="EMBL" id="CAF1491255.1"/>
    </source>
</evidence>
<evidence type="ECO:0000313" key="12">
    <source>
        <dbReference type="EMBL" id="CAF4090748.1"/>
    </source>
</evidence>
<dbReference type="SMART" id="SM00829">
    <property type="entry name" value="PKS_ER"/>
    <property type="match status" value="1"/>
</dbReference>
<dbReference type="Gene3D" id="3.40.50.720">
    <property type="entry name" value="NAD(P)-binding Rossmann-like Domain"/>
    <property type="match status" value="1"/>
</dbReference>
<dbReference type="GO" id="GO:0005829">
    <property type="term" value="C:cytosol"/>
    <property type="evidence" value="ECO:0007669"/>
    <property type="project" value="TreeGrafter"/>
</dbReference>
<dbReference type="Proteomes" id="UP000663889">
    <property type="component" value="Unassembled WGS sequence"/>
</dbReference>
<dbReference type="FunFam" id="3.90.180.10:FF:000016">
    <property type="entry name" value="Quinone oxidoreductase"/>
    <property type="match status" value="1"/>
</dbReference>
<dbReference type="EMBL" id="CAJNOU010005889">
    <property type="protein sequence ID" value="CAF1491255.1"/>
    <property type="molecule type" value="Genomic_DNA"/>
</dbReference>
<reference evidence="10" key="1">
    <citation type="submission" date="2021-02" db="EMBL/GenBank/DDBJ databases">
        <authorList>
            <person name="Nowell W R."/>
        </authorList>
    </citation>
    <scope>NUCLEOTIDE SEQUENCE</scope>
</reference>
<dbReference type="Proteomes" id="UP000663874">
    <property type="component" value="Unassembled WGS sequence"/>
</dbReference>
<evidence type="ECO:0000313" key="9">
    <source>
        <dbReference type="EMBL" id="CAF1341190.1"/>
    </source>
</evidence>
<dbReference type="GO" id="GO:0070402">
    <property type="term" value="F:NADPH binding"/>
    <property type="evidence" value="ECO:0007669"/>
    <property type="project" value="TreeGrafter"/>
</dbReference>
<dbReference type="Pfam" id="PF00107">
    <property type="entry name" value="ADH_zinc_N"/>
    <property type="match status" value="1"/>
</dbReference>
<dbReference type="InterPro" id="IPR013149">
    <property type="entry name" value="ADH-like_C"/>
</dbReference>
<dbReference type="AlphaFoldDB" id="A0A815SDD2"/>